<feature type="region of interest" description="Disordered" evidence="1">
    <location>
        <begin position="1"/>
        <end position="37"/>
    </location>
</feature>
<dbReference type="AlphaFoldDB" id="A0A0A9G514"/>
<sequence length="101" mass="9380">MGFTVTFSTGGGGGGGGGGGVGGSGGGGGGGGGGAAAKISDSVRSKLITCSFLFSGGFPSAAGTAKFISRGCFLSGISAEPFLASFFDCTEACLIFGSSTL</sequence>
<accession>A0A0A9G514</accession>
<reference evidence="2" key="1">
    <citation type="submission" date="2014-09" db="EMBL/GenBank/DDBJ databases">
        <authorList>
            <person name="Magalhaes I.L.F."/>
            <person name="Oliveira U."/>
            <person name="Santos F.R."/>
            <person name="Vidigal T.H.D.A."/>
            <person name="Brescovit A.D."/>
            <person name="Santos A.J."/>
        </authorList>
    </citation>
    <scope>NUCLEOTIDE SEQUENCE</scope>
    <source>
        <tissue evidence="2">Shoot tissue taken approximately 20 cm above the soil surface</tissue>
    </source>
</reference>
<protein>
    <submittedName>
        <fullName evidence="2">Uncharacterized protein</fullName>
    </submittedName>
</protein>
<organism evidence="2">
    <name type="scientific">Arundo donax</name>
    <name type="common">Giant reed</name>
    <name type="synonym">Donax arundinaceus</name>
    <dbReference type="NCBI Taxonomy" id="35708"/>
    <lineage>
        <taxon>Eukaryota</taxon>
        <taxon>Viridiplantae</taxon>
        <taxon>Streptophyta</taxon>
        <taxon>Embryophyta</taxon>
        <taxon>Tracheophyta</taxon>
        <taxon>Spermatophyta</taxon>
        <taxon>Magnoliopsida</taxon>
        <taxon>Liliopsida</taxon>
        <taxon>Poales</taxon>
        <taxon>Poaceae</taxon>
        <taxon>PACMAD clade</taxon>
        <taxon>Arundinoideae</taxon>
        <taxon>Arundineae</taxon>
        <taxon>Arundo</taxon>
    </lineage>
</organism>
<proteinExistence type="predicted"/>
<evidence type="ECO:0000256" key="1">
    <source>
        <dbReference type="SAM" id="MobiDB-lite"/>
    </source>
</evidence>
<dbReference type="EMBL" id="GBRH01177726">
    <property type="protein sequence ID" value="JAE20170.1"/>
    <property type="molecule type" value="Transcribed_RNA"/>
</dbReference>
<name>A0A0A9G514_ARUDO</name>
<feature type="compositionally biased region" description="Gly residues" evidence="1">
    <location>
        <begin position="9"/>
        <end position="35"/>
    </location>
</feature>
<evidence type="ECO:0000313" key="2">
    <source>
        <dbReference type="EMBL" id="JAE20170.1"/>
    </source>
</evidence>
<reference evidence="2" key="2">
    <citation type="journal article" date="2015" name="Data Brief">
        <title>Shoot transcriptome of the giant reed, Arundo donax.</title>
        <authorList>
            <person name="Barrero R.A."/>
            <person name="Guerrero F.D."/>
            <person name="Moolhuijzen P."/>
            <person name="Goolsby J.A."/>
            <person name="Tidwell J."/>
            <person name="Bellgard S.E."/>
            <person name="Bellgard M.I."/>
        </authorList>
    </citation>
    <scope>NUCLEOTIDE SEQUENCE</scope>
    <source>
        <tissue evidence="2">Shoot tissue taken approximately 20 cm above the soil surface</tissue>
    </source>
</reference>